<keyword evidence="5 13" id="KW-0808">Transferase</keyword>
<dbReference type="STRING" id="1184151.AW736_17045"/>
<keyword evidence="7 13" id="KW-0547">Nucleotide-binding</keyword>
<feature type="binding site" evidence="13">
    <location>
        <position position="286"/>
    </location>
    <ligand>
        <name>K(+)</name>
        <dbReference type="ChEBI" id="CHEBI:29103"/>
    </ligand>
</feature>
<keyword evidence="8 13" id="KW-0418">Kinase</keyword>
<reference evidence="15 16" key="1">
    <citation type="submission" date="2016-01" db="EMBL/GenBank/DDBJ databases">
        <title>High potential of lignocellulose degradation of a new Verrucomicrobia species.</title>
        <authorList>
            <person name="Wang Y."/>
            <person name="Shi Y."/>
            <person name="Qiu Z."/>
            <person name="Liu S."/>
            <person name="Yang H."/>
        </authorList>
    </citation>
    <scope>NUCLEOTIDE SEQUENCE [LARGE SCALE GENOMIC DNA]</scope>
    <source>
        <strain evidence="15 16">TSB47</strain>
    </source>
</reference>
<evidence type="ECO:0000256" key="13">
    <source>
        <dbReference type="HAMAP-Rule" id="MF_01987"/>
    </source>
</evidence>
<keyword evidence="9 13" id="KW-0067">ATP-binding</keyword>
<evidence type="ECO:0000256" key="4">
    <source>
        <dbReference type="ARBA" id="ARBA00022490"/>
    </source>
</evidence>
<feature type="binding site" evidence="13">
    <location>
        <position position="188"/>
    </location>
    <ligand>
        <name>ATP</name>
        <dbReference type="ChEBI" id="CHEBI:30616"/>
    </ligand>
</feature>
<dbReference type="SUPFAM" id="SSF53613">
    <property type="entry name" value="Ribokinase-like"/>
    <property type="match status" value="1"/>
</dbReference>
<keyword evidence="11 13" id="KW-0630">Potassium</keyword>
<feature type="binding site" evidence="13">
    <location>
        <begin position="255"/>
        <end position="256"/>
    </location>
    <ligand>
        <name>ATP</name>
        <dbReference type="ChEBI" id="CHEBI:30616"/>
    </ligand>
</feature>
<dbReference type="PROSITE" id="PS00584">
    <property type="entry name" value="PFKB_KINASES_2"/>
    <property type="match status" value="1"/>
</dbReference>
<dbReference type="RefSeq" id="WP_068771489.1">
    <property type="nucleotide sequence ID" value="NZ_CP109796.1"/>
</dbReference>
<dbReference type="NCBIfam" id="NF008353">
    <property type="entry name" value="PRK11142.1"/>
    <property type="match status" value="1"/>
</dbReference>
<dbReference type="InterPro" id="IPR002139">
    <property type="entry name" value="Ribo/fructo_kinase"/>
</dbReference>
<dbReference type="EC" id="2.7.1.15" evidence="2 13"/>
<name>A0A178IEY2_9BACT</name>
<evidence type="ECO:0000313" key="15">
    <source>
        <dbReference type="EMBL" id="OAM88540.1"/>
    </source>
</evidence>
<keyword evidence="16" id="KW-1185">Reference proteome</keyword>
<feature type="binding site" evidence="13">
    <location>
        <position position="295"/>
    </location>
    <ligand>
        <name>K(+)</name>
        <dbReference type="ChEBI" id="CHEBI:29103"/>
    </ligand>
</feature>
<evidence type="ECO:0000256" key="7">
    <source>
        <dbReference type="ARBA" id="ARBA00022741"/>
    </source>
</evidence>
<dbReference type="PANTHER" id="PTHR10584:SF166">
    <property type="entry name" value="RIBOKINASE"/>
    <property type="match status" value="1"/>
</dbReference>
<comment type="activity regulation">
    <text evidence="13">Activated by a monovalent cation that binds near, but not in, the active site. The most likely occupant of the site in vivo is potassium. Ion binding induces a conformational change that may alter substrate affinity.</text>
</comment>
<dbReference type="GO" id="GO:0019303">
    <property type="term" value="P:D-ribose catabolic process"/>
    <property type="evidence" value="ECO:0007669"/>
    <property type="project" value="UniProtKB-UniRule"/>
</dbReference>
<comment type="similarity">
    <text evidence="13">Belongs to the carbohydrate kinase PfkB family. Ribokinase subfamily.</text>
</comment>
<keyword evidence="10 13" id="KW-0460">Magnesium</keyword>
<comment type="caution">
    <text evidence="13">Lacks conserved residue(s) required for the propagation of feature annotation.</text>
</comment>
<dbReference type="Pfam" id="PF00294">
    <property type="entry name" value="PfkB"/>
    <property type="match status" value="1"/>
</dbReference>
<dbReference type="InterPro" id="IPR029056">
    <property type="entry name" value="Ribokinase-like"/>
</dbReference>
<dbReference type="GO" id="GO:0005829">
    <property type="term" value="C:cytosol"/>
    <property type="evidence" value="ECO:0007669"/>
    <property type="project" value="TreeGrafter"/>
</dbReference>
<evidence type="ECO:0000256" key="1">
    <source>
        <dbReference type="ARBA" id="ARBA00005380"/>
    </source>
</evidence>
<evidence type="ECO:0000256" key="10">
    <source>
        <dbReference type="ARBA" id="ARBA00022842"/>
    </source>
</evidence>
<evidence type="ECO:0000256" key="9">
    <source>
        <dbReference type="ARBA" id="ARBA00022840"/>
    </source>
</evidence>
<dbReference type="CDD" id="cd01174">
    <property type="entry name" value="ribokinase"/>
    <property type="match status" value="1"/>
</dbReference>
<dbReference type="UniPathway" id="UPA00916">
    <property type="reaction ID" value="UER00889"/>
</dbReference>
<keyword evidence="6 13" id="KW-0479">Metal-binding</keyword>
<feature type="binding site" evidence="13">
    <location>
        <position position="142"/>
    </location>
    <ligand>
        <name>substrate</name>
    </ligand>
</feature>
<dbReference type="EMBL" id="LRRQ01000127">
    <property type="protein sequence ID" value="OAM88540.1"/>
    <property type="molecule type" value="Genomic_DNA"/>
</dbReference>
<comment type="subunit">
    <text evidence="13">Homodimer.</text>
</comment>
<feature type="domain" description="Carbohydrate kinase PfkB" evidence="14">
    <location>
        <begin position="5"/>
        <end position="299"/>
    </location>
</feature>
<sequence>MPKPRILVLGSSNTDMIIKLARIPRPGETLLGGKFTTAAGGKGANQAVAAARAGGDVAFIARLGKDMFGDQALAGFKADKIDTRHILRDAKTPSGVALIFVADSGENSIAVASGANARLTPADVRAAEAAFPGSKALVMQLETPLPTVTAAARLAKKHGVPIILNPAPAPSEKLPPALLRLVSILTPNETEAETLTGIKVTDEASARQASAALRAQGVGTVIITLGEKGAFVDDGRTAAALPVPKVKRVDTTAAGDTFNGALAVALAEGRDLREAIRFANAAATISVTRLGAQPSVPTRAEIERFMAKL</sequence>
<comment type="catalytic activity">
    <reaction evidence="13">
        <text>D-ribose + ATP = D-ribose 5-phosphate + ADP + H(+)</text>
        <dbReference type="Rhea" id="RHEA:13697"/>
        <dbReference type="ChEBI" id="CHEBI:15378"/>
        <dbReference type="ChEBI" id="CHEBI:30616"/>
        <dbReference type="ChEBI" id="CHEBI:47013"/>
        <dbReference type="ChEBI" id="CHEBI:78346"/>
        <dbReference type="ChEBI" id="CHEBI:456216"/>
        <dbReference type="EC" id="2.7.1.15"/>
    </reaction>
</comment>
<evidence type="ECO:0000256" key="3">
    <source>
        <dbReference type="ARBA" id="ARBA00016943"/>
    </source>
</evidence>
<comment type="function">
    <text evidence="13">Catalyzes the phosphorylation of ribose at O-5 in a reaction requiring ATP and magnesium. The resulting D-ribose-5-phosphate can then be used either for sythesis of nucleotides, histidine, and tryptophan, or as a component of the pentose phosphate pathway.</text>
</comment>
<comment type="cofactor">
    <cofactor evidence="13">
        <name>Mg(2+)</name>
        <dbReference type="ChEBI" id="CHEBI:18420"/>
    </cofactor>
    <text evidence="13">Requires a divalent cation, most likely magnesium in vivo, as an electrophilic catalyst to aid phosphoryl group transfer. It is the chelate of the metal and the nucleotide that is the actual substrate.</text>
</comment>
<feature type="active site" description="Proton acceptor" evidence="13">
    <location>
        <position position="256"/>
    </location>
</feature>
<dbReference type="PRINTS" id="PR00990">
    <property type="entry name" value="RIBOKINASE"/>
</dbReference>
<feature type="binding site" evidence="13">
    <location>
        <position position="252"/>
    </location>
    <ligand>
        <name>K(+)</name>
        <dbReference type="ChEBI" id="CHEBI:29103"/>
    </ligand>
</feature>
<comment type="subcellular location">
    <subcellularLocation>
        <location evidence="13">Cytoplasm</location>
    </subcellularLocation>
</comment>
<evidence type="ECO:0000313" key="16">
    <source>
        <dbReference type="Proteomes" id="UP000078486"/>
    </source>
</evidence>
<dbReference type="OrthoDB" id="9775849at2"/>
<feature type="binding site" evidence="13">
    <location>
        <begin position="13"/>
        <end position="15"/>
    </location>
    <ligand>
        <name>substrate</name>
    </ligand>
</feature>
<dbReference type="HAMAP" id="MF_01987">
    <property type="entry name" value="Ribokinase"/>
    <property type="match status" value="1"/>
</dbReference>
<dbReference type="InterPro" id="IPR011877">
    <property type="entry name" value="Ribokinase"/>
</dbReference>
<keyword evidence="12 13" id="KW-0119">Carbohydrate metabolism</keyword>
<dbReference type="PANTHER" id="PTHR10584">
    <property type="entry name" value="SUGAR KINASE"/>
    <property type="match status" value="1"/>
</dbReference>
<evidence type="ECO:0000259" key="14">
    <source>
        <dbReference type="Pfam" id="PF00294"/>
    </source>
</evidence>
<gene>
    <name evidence="13" type="primary">rbsK</name>
    <name evidence="15" type="ORF">AW736_17045</name>
</gene>
<evidence type="ECO:0000256" key="8">
    <source>
        <dbReference type="ARBA" id="ARBA00022777"/>
    </source>
</evidence>
<comment type="pathway">
    <text evidence="13">Carbohydrate metabolism; D-ribose degradation; D-ribose 5-phosphate from beta-D-ribopyranose: step 2/2.</text>
</comment>
<evidence type="ECO:0000256" key="2">
    <source>
        <dbReference type="ARBA" id="ARBA00012035"/>
    </source>
</evidence>
<dbReference type="NCBIfam" id="TIGR02152">
    <property type="entry name" value="D_ribokin_bact"/>
    <property type="match status" value="1"/>
</dbReference>
<dbReference type="GO" id="GO:0046872">
    <property type="term" value="F:metal ion binding"/>
    <property type="evidence" value="ECO:0007669"/>
    <property type="project" value="UniProtKB-KW"/>
</dbReference>
<comment type="caution">
    <text evidence="15">The sequence shown here is derived from an EMBL/GenBank/DDBJ whole genome shotgun (WGS) entry which is preliminary data.</text>
</comment>
<dbReference type="InterPro" id="IPR002173">
    <property type="entry name" value="Carboh/pur_kinase_PfkB_CS"/>
</dbReference>
<dbReference type="Proteomes" id="UP000078486">
    <property type="component" value="Unassembled WGS sequence"/>
</dbReference>
<feature type="binding site" evidence="13">
    <location>
        <position position="291"/>
    </location>
    <ligand>
        <name>K(+)</name>
        <dbReference type="ChEBI" id="CHEBI:29103"/>
    </ligand>
</feature>
<proteinExistence type="inferred from homology"/>
<evidence type="ECO:0000256" key="6">
    <source>
        <dbReference type="ARBA" id="ARBA00022723"/>
    </source>
</evidence>
<keyword evidence="4 13" id="KW-0963">Cytoplasm</keyword>
<protein>
    <recommendedName>
        <fullName evidence="3 13">Ribokinase</fullName>
        <shortName evidence="13">RK</shortName>
        <ecNumber evidence="2 13">2.7.1.15</ecNumber>
    </recommendedName>
</protein>
<comment type="similarity">
    <text evidence="1">Belongs to the carbohydrate kinase pfkB family.</text>
</comment>
<evidence type="ECO:0000256" key="5">
    <source>
        <dbReference type="ARBA" id="ARBA00022679"/>
    </source>
</evidence>
<feature type="binding site" evidence="13">
    <location>
        <begin position="224"/>
        <end position="229"/>
    </location>
    <ligand>
        <name>ATP</name>
        <dbReference type="ChEBI" id="CHEBI:30616"/>
    </ligand>
</feature>
<accession>A0A178IEY2</accession>
<evidence type="ECO:0000256" key="11">
    <source>
        <dbReference type="ARBA" id="ARBA00022958"/>
    </source>
</evidence>
<dbReference type="InterPro" id="IPR011611">
    <property type="entry name" value="PfkB_dom"/>
</dbReference>
<dbReference type="GO" id="GO:0005524">
    <property type="term" value="F:ATP binding"/>
    <property type="evidence" value="ECO:0007669"/>
    <property type="project" value="UniProtKB-UniRule"/>
</dbReference>
<organism evidence="15 16">
    <name type="scientific">Termitidicoccus mucosus</name>
    <dbReference type="NCBI Taxonomy" id="1184151"/>
    <lineage>
        <taxon>Bacteria</taxon>
        <taxon>Pseudomonadati</taxon>
        <taxon>Verrucomicrobiota</taxon>
        <taxon>Opitutia</taxon>
        <taxon>Opitutales</taxon>
        <taxon>Opitutaceae</taxon>
        <taxon>Termitidicoccus</taxon>
    </lineage>
</organism>
<dbReference type="AlphaFoldDB" id="A0A178IEY2"/>
<feature type="binding site" evidence="13">
    <location>
        <position position="256"/>
    </location>
    <ligand>
        <name>substrate</name>
    </ligand>
</feature>
<dbReference type="FunFam" id="3.40.1190.20:FF:000012">
    <property type="entry name" value="Ribokinase"/>
    <property type="match status" value="1"/>
</dbReference>
<feature type="binding site" evidence="13">
    <location>
        <position position="250"/>
    </location>
    <ligand>
        <name>K(+)</name>
        <dbReference type="ChEBI" id="CHEBI:29103"/>
    </ligand>
</feature>
<evidence type="ECO:0000256" key="12">
    <source>
        <dbReference type="ARBA" id="ARBA00023277"/>
    </source>
</evidence>
<dbReference type="GO" id="GO:0004747">
    <property type="term" value="F:ribokinase activity"/>
    <property type="evidence" value="ECO:0007669"/>
    <property type="project" value="UniProtKB-UniRule"/>
</dbReference>
<feature type="binding site" evidence="13">
    <location>
        <begin position="41"/>
        <end position="45"/>
    </location>
    <ligand>
        <name>substrate</name>
    </ligand>
</feature>
<feature type="binding site" evidence="13">
    <location>
        <position position="280"/>
    </location>
    <ligand>
        <name>ATP</name>
        <dbReference type="ChEBI" id="CHEBI:30616"/>
    </ligand>
</feature>
<feature type="binding site" evidence="13">
    <location>
        <position position="289"/>
    </location>
    <ligand>
        <name>K(+)</name>
        <dbReference type="ChEBI" id="CHEBI:29103"/>
    </ligand>
</feature>
<dbReference type="Gene3D" id="3.40.1190.20">
    <property type="match status" value="1"/>
</dbReference>